<dbReference type="AlphaFoldDB" id="A0A0S2K827"/>
<proteinExistence type="inferred from homology"/>
<dbReference type="Proteomes" id="UP000061457">
    <property type="component" value="Chromosome II"/>
</dbReference>
<dbReference type="STRING" id="161398.PP2015_4002"/>
<evidence type="ECO:0000313" key="4">
    <source>
        <dbReference type="EMBL" id="ALO44470.1"/>
    </source>
</evidence>
<evidence type="ECO:0000256" key="1">
    <source>
        <dbReference type="ARBA" id="ARBA00007613"/>
    </source>
</evidence>
<evidence type="ECO:0000256" key="2">
    <source>
        <dbReference type="SAM" id="MobiDB-lite"/>
    </source>
</evidence>
<dbReference type="PATRIC" id="fig|161398.10.peg.4101"/>
<keyword evidence="5" id="KW-1185">Reference proteome</keyword>
<dbReference type="InterPro" id="IPR003423">
    <property type="entry name" value="OMP_efflux"/>
</dbReference>
<feature type="chain" id="PRO_5006601259" evidence="3">
    <location>
        <begin position="22"/>
        <end position="447"/>
    </location>
</feature>
<dbReference type="GO" id="GO:0015562">
    <property type="term" value="F:efflux transmembrane transporter activity"/>
    <property type="evidence" value="ECO:0007669"/>
    <property type="project" value="InterPro"/>
</dbReference>
<dbReference type="RefSeq" id="WP_058032322.1">
    <property type="nucleotide sequence ID" value="NZ_CP013188.1"/>
</dbReference>
<name>A0A0S2K827_9GAMM</name>
<dbReference type="PANTHER" id="PTHR30203">
    <property type="entry name" value="OUTER MEMBRANE CATION EFFLUX PROTEIN"/>
    <property type="match status" value="1"/>
</dbReference>
<dbReference type="PANTHER" id="PTHR30203:SF24">
    <property type="entry name" value="BLR4935 PROTEIN"/>
    <property type="match status" value="1"/>
</dbReference>
<keyword evidence="3" id="KW-0732">Signal</keyword>
<gene>
    <name evidence="4" type="ORF">PP2015_4002</name>
</gene>
<dbReference type="Pfam" id="PF02321">
    <property type="entry name" value="OEP"/>
    <property type="match status" value="1"/>
</dbReference>
<dbReference type="SUPFAM" id="SSF56954">
    <property type="entry name" value="Outer membrane efflux proteins (OEP)"/>
    <property type="match status" value="1"/>
</dbReference>
<reference evidence="4 5" key="1">
    <citation type="submission" date="2015-11" db="EMBL/GenBank/DDBJ databases">
        <authorList>
            <person name="Zhang Y."/>
            <person name="Guo Z."/>
        </authorList>
    </citation>
    <scope>NUCLEOTIDE SEQUENCE [LARGE SCALE GENOMIC DNA]</scope>
    <source>
        <strain evidence="4 5">KCTC 12086</strain>
    </source>
</reference>
<feature type="signal peptide" evidence="3">
    <location>
        <begin position="1"/>
        <end position="21"/>
    </location>
</feature>
<feature type="region of interest" description="Disordered" evidence="2">
    <location>
        <begin position="427"/>
        <end position="447"/>
    </location>
</feature>
<organism evidence="4 5">
    <name type="scientific">Pseudoalteromonas phenolica</name>
    <dbReference type="NCBI Taxonomy" id="161398"/>
    <lineage>
        <taxon>Bacteria</taxon>
        <taxon>Pseudomonadati</taxon>
        <taxon>Pseudomonadota</taxon>
        <taxon>Gammaproteobacteria</taxon>
        <taxon>Alteromonadales</taxon>
        <taxon>Pseudoalteromonadaceae</taxon>
        <taxon>Pseudoalteromonas</taxon>
    </lineage>
</organism>
<dbReference type="EMBL" id="CP013188">
    <property type="protein sequence ID" value="ALO44470.1"/>
    <property type="molecule type" value="Genomic_DNA"/>
</dbReference>
<accession>A0A0S2K827</accession>
<comment type="similarity">
    <text evidence="1">Belongs to the outer membrane factor (OMF) (TC 1.B.17) family.</text>
</comment>
<evidence type="ECO:0000256" key="3">
    <source>
        <dbReference type="SAM" id="SignalP"/>
    </source>
</evidence>
<dbReference type="Gene3D" id="1.20.1600.10">
    <property type="entry name" value="Outer membrane efflux proteins (OEP)"/>
    <property type="match status" value="1"/>
</dbReference>
<dbReference type="InterPro" id="IPR010131">
    <property type="entry name" value="MdtP/NodT-like"/>
</dbReference>
<protein>
    <submittedName>
        <fullName evidence="4">Metal transporter</fullName>
    </submittedName>
</protein>
<sequence>MKKISFLIMGLAIYMPQPVWAEQTPLSLKTVLQRTQANHPSLQLYKEKAAVIEANRLQAGLSPNPELSFSLENAFGNNEAKDVSGIEGTLLISQLFERGDKKQRRIAMQDSKLVQFQTEYQLTQLDVFADATAQYYQVMRLQSLLALSQTQQSTVSDALNTIKQRAAAGAVSNADVARMQFEHGTLQLEQQQLESEFTTAKLHLAQFWLDEADFSNVLELLPIRRHTNGNLKTELTLPNLADLHNAIDMAPEIQLISQQVLSEQAAMQLASANSVADLTLGTGVRFDNASNSASLLFEAAMPLQLSNSQQGNIKAASAQINLLSEQQQLIRQSLKQQISQTYTLAQNQQRRLLQLQSQLLPLAKTLISQSLDSYRLGQISVLQLLDAQKERFNTEQAIIDTQVALLNSHLMLQRLIGNTSLSALNNAHSQSPLSNQTATSSPWSNTL</sequence>
<evidence type="ECO:0000313" key="5">
    <source>
        <dbReference type="Proteomes" id="UP000061457"/>
    </source>
</evidence>
<dbReference type="KEGG" id="pphe:PP2015_4002"/>